<dbReference type="SUPFAM" id="SSF56935">
    <property type="entry name" value="Porins"/>
    <property type="match status" value="1"/>
</dbReference>
<dbReference type="Pfam" id="PF07715">
    <property type="entry name" value="Plug"/>
    <property type="match status" value="1"/>
</dbReference>
<dbReference type="Pfam" id="PF00593">
    <property type="entry name" value="TonB_dep_Rec_b-barrel"/>
    <property type="match status" value="1"/>
</dbReference>
<evidence type="ECO:0000259" key="14">
    <source>
        <dbReference type="Pfam" id="PF07715"/>
    </source>
</evidence>
<protein>
    <submittedName>
        <fullName evidence="15">TonB-dependent receptor</fullName>
    </submittedName>
</protein>
<dbReference type="PANTHER" id="PTHR32552">
    <property type="entry name" value="FERRICHROME IRON RECEPTOR-RELATED"/>
    <property type="match status" value="1"/>
</dbReference>
<dbReference type="EMBL" id="CP073910">
    <property type="protein sequence ID" value="QUT06698.1"/>
    <property type="molecule type" value="Genomic_DNA"/>
</dbReference>
<keyword evidence="7" id="KW-0406">Ion transport</keyword>
<dbReference type="GO" id="GO:0006826">
    <property type="term" value="P:iron ion transport"/>
    <property type="evidence" value="ECO:0007669"/>
    <property type="project" value="UniProtKB-KW"/>
</dbReference>
<dbReference type="InterPro" id="IPR039426">
    <property type="entry name" value="TonB-dep_rcpt-like"/>
</dbReference>
<dbReference type="PANTHER" id="PTHR32552:SF81">
    <property type="entry name" value="TONB-DEPENDENT OUTER MEMBRANE RECEPTOR"/>
    <property type="match status" value="1"/>
</dbReference>
<keyword evidence="4" id="KW-0410">Iron transport</keyword>
<evidence type="ECO:0000256" key="8">
    <source>
        <dbReference type="ARBA" id="ARBA00023077"/>
    </source>
</evidence>
<evidence type="ECO:0000256" key="5">
    <source>
        <dbReference type="ARBA" id="ARBA00022692"/>
    </source>
</evidence>
<dbReference type="CDD" id="cd01347">
    <property type="entry name" value="ligand_gated_channel"/>
    <property type="match status" value="1"/>
</dbReference>
<dbReference type="KEGG" id="spph:KFK14_04450"/>
<evidence type="ECO:0000256" key="11">
    <source>
        <dbReference type="PROSITE-ProRule" id="PRU01360"/>
    </source>
</evidence>
<feature type="domain" description="TonB-dependent receptor plug" evidence="14">
    <location>
        <begin position="30"/>
        <end position="138"/>
    </location>
</feature>
<evidence type="ECO:0000313" key="15">
    <source>
        <dbReference type="EMBL" id="QUT06698.1"/>
    </source>
</evidence>
<evidence type="ECO:0000256" key="1">
    <source>
        <dbReference type="ARBA" id="ARBA00004571"/>
    </source>
</evidence>
<gene>
    <name evidence="15" type="ORF">KFK14_04450</name>
</gene>
<organism evidence="15 16">
    <name type="scientific">Sphingobium phenoxybenzoativorans</name>
    <dbReference type="NCBI Taxonomy" id="1592790"/>
    <lineage>
        <taxon>Bacteria</taxon>
        <taxon>Pseudomonadati</taxon>
        <taxon>Pseudomonadota</taxon>
        <taxon>Alphaproteobacteria</taxon>
        <taxon>Sphingomonadales</taxon>
        <taxon>Sphingomonadaceae</taxon>
        <taxon>Sphingobium</taxon>
    </lineage>
</organism>
<evidence type="ECO:0000256" key="10">
    <source>
        <dbReference type="ARBA" id="ARBA00023237"/>
    </source>
</evidence>
<keyword evidence="16" id="KW-1185">Reference proteome</keyword>
<keyword evidence="10 11" id="KW-0998">Cell outer membrane</keyword>
<proteinExistence type="inferred from homology"/>
<dbReference type="InterPro" id="IPR036942">
    <property type="entry name" value="Beta-barrel_TonB_sf"/>
</dbReference>
<dbReference type="InterPro" id="IPR012910">
    <property type="entry name" value="Plug_dom"/>
</dbReference>
<comment type="subcellular location">
    <subcellularLocation>
        <location evidence="1 11">Cell outer membrane</location>
        <topology evidence="1 11">Multi-pass membrane protein</topology>
    </subcellularLocation>
</comment>
<keyword evidence="15" id="KW-0675">Receptor</keyword>
<keyword evidence="9 11" id="KW-0472">Membrane</keyword>
<dbReference type="GO" id="GO:0009279">
    <property type="term" value="C:cell outer membrane"/>
    <property type="evidence" value="ECO:0007669"/>
    <property type="project" value="UniProtKB-SubCell"/>
</dbReference>
<evidence type="ECO:0000256" key="12">
    <source>
        <dbReference type="RuleBase" id="RU003357"/>
    </source>
</evidence>
<feature type="domain" description="TonB-dependent receptor-like beta-barrel" evidence="13">
    <location>
        <begin position="292"/>
        <end position="699"/>
    </location>
</feature>
<accession>A0A975K8E6</accession>
<evidence type="ECO:0000256" key="9">
    <source>
        <dbReference type="ARBA" id="ARBA00023136"/>
    </source>
</evidence>
<keyword evidence="6" id="KW-0408">Iron</keyword>
<evidence type="ECO:0000256" key="7">
    <source>
        <dbReference type="ARBA" id="ARBA00023065"/>
    </source>
</evidence>
<evidence type="ECO:0000256" key="6">
    <source>
        <dbReference type="ARBA" id="ARBA00023004"/>
    </source>
</evidence>
<dbReference type="RefSeq" id="WP_212610013.1">
    <property type="nucleotide sequence ID" value="NZ_CP073910.1"/>
</dbReference>
<evidence type="ECO:0000256" key="2">
    <source>
        <dbReference type="ARBA" id="ARBA00022448"/>
    </source>
</evidence>
<dbReference type="Gene3D" id="2.40.170.20">
    <property type="entry name" value="TonB-dependent receptor, beta-barrel domain"/>
    <property type="match status" value="1"/>
</dbReference>
<name>A0A975K8E6_9SPHN</name>
<keyword evidence="5 11" id="KW-0812">Transmembrane</keyword>
<reference evidence="15" key="1">
    <citation type="submission" date="2021-04" db="EMBL/GenBank/DDBJ databases">
        <title>Isolation of p-tert-butylphenol degrading bacteria Sphingobium phenoxybenzoativorans Tas13 from active sludge.</title>
        <authorList>
            <person name="Li Y."/>
        </authorList>
    </citation>
    <scope>NUCLEOTIDE SEQUENCE</scope>
    <source>
        <strain evidence="15">Tas13</strain>
    </source>
</reference>
<evidence type="ECO:0000313" key="16">
    <source>
        <dbReference type="Proteomes" id="UP000681425"/>
    </source>
</evidence>
<evidence type="ECO:0000259" key="13">
    <source>
        <dbReference type="Pfam" id="PF00593"/>
    </source>
</evidence>
<keyword evidence="2 11" id="KW-0813">Transport</keyword>
<keyword evidence="3 11" id="KW-1134">Transmembrane beta strand</keyword>
<dbReference type="PROSITE" id="PS52016">
    <property type="entry name" value="TONB_DEPENDENT_REC_3"/>
    <property type="match status" value="1"/>
</dbReference>
<keyword evidence="8 12" id="KW-0798">TonB box</keyword>
<evidence type="ECO:0000256" key="4">
    <source>
        <dbReference type="ARBA" id="ARBA00022496"/>
    </source>
</evidence>
<comment type="similarity">
    <text evidence="11 12">Belongs to the TonB-dependent receptor family.</text>
</comment>
<dbReference type="InterPro" id="IPR000531">
    <property type="entry name" value="Beta-barrel_TonB"/>
</dbReference>
<sequence length="740" mass="80662">MAPSAASAQDAGSARIEDIVVTARKQAENVQDVPIAVTPIGSQKLQDASIKDIAEIQRLAPNLFISSVTNGGRAEIAIRGQRDIEGTLTSDAPVGVYVDGVNIPRVIGLRSSFVDIERIDVLRGPQGTLFGKNTTGGAFQIETKKPYDDWGGYLDFSYGNYDSKILTGALNAALVPEKLAVRGVVQLRRQDGYGRNLLGQELNDDHTDSYRLHVLATPTDRISLLVSGDYVRMRNTGSALKVVYVQPQATAGSIQNRAVLGQIMAEEGINPAAPDAISRAQALLEATQNGSFYDMPSDKRIYDNVNVWGVSGTLNIDFDWAALKSITAYRGFERDSLSDYDATPYTLIEPNLATEARNFSQELQLSSQDGIGFDWVAGLYYNRETGHEGNRLLQAPTFFAGNPIITDGDVLNKNKSAFAQVIYALSDTVRLTGGIRYTNEFRALTTRNRTSAGVCTVPLVAPGAPCERSFRQTFENWSYLASVDWRPSDNVLLYANTSRGYKAGGFNLRGTSNPATFAPFSPEKATNYEVGYKLDMLDRALRVNGAFFYTDYANIQKSTNVNTANGITSFLINAAAAEIYGGEIEVTAVPVAGLTLSASGGWTHARYTRFPDAILGDRSGEPFSIPEFTFGLNASYVVPVSMGDLRFNADYAWIDDVNFRPTARNQASVTQKAYGLLGARAALEIKDHGIEVALFGKNLTNKHYYAMVADYDSSFGFNVAFLGEPRTYGIAIRKRFGAEK</sequence>
<evidence type="ECO:0000256" key="3">
    <source>
        <dbReference type="ARBA" id="ARBA00022452"/>
    </source>
</evidence>
<dbReference type="Proteomes" id="UP000681425">
    <property type="component" value="Chromosome"/>
</dbReference>
<dbReference type="AlphaFoldDB" id="A0A975K8E6"/>